<dbReference type="InterPro" id="IPR008801">
    <property type="entry name" value="RALF"/>
</dbReference>
<dbReference type="RefSeq" id="XP_007921540.1">
    <property type="nucleotide sequence ID" value="XM_007923349.1"/>
</dbReference>
<sequence>MRSIQIAAFLALPLFVFSNPIAQTYSPVKDPVPIPASVPASIVAILKTLNYKDDDQIIVHLQDGSVRYIIYAALKRDCIPCDRRNDSWMNCHPGAYANDYQHACNAVTQCRS</sequence>
<dbReference type="EMBL" id="KB446555">
    <property type="protein sequence ID" value="EME88547.1"/>
    <property type="molecule type" value="Genomic_DNA"/>
</dbReference>
<dbReference type="AlphaFoldDB" id="N1QBI0"/>
<dbReference type="GO" id="GO:0019722">
    <property type="term" value="P:calcium-mediated signaling"/>
    <property type="evidence" value="ECO:0007669"/>
    <property type="project" value="TreeGrafter"/>
</dbReference>
<keyword evidence="2 4" id="KW-0732">Signal</keyword>
<dbReference type="OrthoDB" id="1613518at2759"/>
<accession>N1QBI0</accession>
<dbReference type="KEGG" id="pfj:MYCFIDRAFT_201584"/>
<evidence type="ECO:0000313" key="6">
    <source>
        <dbReference type="Proteomes" id="UP000016932"/>
    </source>
</evidence>
<protein>
    <submittedName>
        <fullName evidence="5">Uncharacterized protein</fullName>
    </submittedName>
</protein>
<evidence type="ECO:0000256" key="1">
    <source>
        <dbReference type="ARBA" id="ARBA00009178"/>
    </source>
</evidence>
<dbReference type="Pfam" id="PF05498">
    <property type="entry name" value="RALF"/>
    <property type="match status" value="1"/>
</dbReference>
<organism evidence="5 6">
    <name type="scientific">Pseudocercospora fijiensis (strain CIRAD86)</name>
    <name type="common">Black leaf streak disease fungus</name>
    <name type="synonym">Mycosphaerella fijiensis</name>
    <dbReference type="NCBI Taxonomy" id="383855"/>
    <lineage>
        <taxon>Eukaryota</taxon>
        <taxon>Fungi</taxon>
        <taxon>Dikarya</taxon>
        <taxon>Ascomycota</taxon>
        <taxon>Pezizomycotina</taxon>
        <taxon>Dothideomycetes</taxon>
        <taxon>Dothideomycetidae</taxon>
        <taxon>Mycosphaerellales</taxon>
        <taxon>Mycosphaerellaceae</taxon>
        <taxon>Pseudocercospora</taxon>
    </lineage>
</organism>
<dbReference type="Proteomes" id="UP000016932">
    <property type="component" value="Unassembled WGS sequence"/>
</dbReference>
<name>N1QBI0_PSEFD</name>
<evidence type="ECO:0000256" key="3">
    <source>
        <dbReference type="ARBA" id="ARBA00023157"/>
    </source>
</evidence>
<evidence type="ECO:0000256" key="2">
    <source>
        <dbReference type="ARBA" id="ARBA00022729"/>
    </source>
</evidence>
<comment type="similarity">
    <text evidence="1">Belongs to the plant rapid alkalinization factor (RALF) family.</text>
</comment>
<evidence type="ECO:0000256" key="4">
    <source>
        <dbReference type="SAM" id="SignalP"/>
    </source>
</evidence>
<dbReference type="VEuPathDB" id="FungiDB:MYCFIDRAFT_201584"/>
<dbReference type="PANTHER" id="PTHR33136:SF13">
    <property type="entry name" value="OS10G0328900 PROTEIN"/>
    <property type="match status" value="1"/>
</dbReference>
<dbReference type="HOGENOM" id="CLU_2172150_0_0_1"/>
<proteinExistence type="inferred from homology"/>
<reference evidence="5 6" key="1">
    <citation type="journal article" date="2012" name="PLoS Pathog.">
        <title>Diverse lifestyles and strategies of plant pathogenesis encoded in the genomes of eighteen Dothideomycetes fungi.</title>
        <authorList>
            <person name="Ohm R.A."/>
            <person name="Feau N."/>
            <person name="Henrissat B."/>
            <person name="Schoch C.L."/>
            <person name="Horwitz B.A."/>
            <person name="Barry K.W."/>
            <person name="Condon B.J."/>
            <person name="Copeland A.C."/>
            <person name="Dhillon B."/>
            <person name="Glaser F."/>
            <person name="Hesse C.N."/>
            <person name="Kosti I."/>
            <person name="LaButti K."/>
            <person name="Lindquist E.A."/>
            <person name="Lucas S."/>
            <person name="Salamov A.A."/>
            <person name="Bradshaw R.E."/>
            <person name="Ciuffetti L."/>
            <person name="Hamelin R.C."/>
            <person name="Kema G.H.J."/>
            <person name="Lawrence C."/>
            <person name="Scott J.A."/>
            <person name="Spatafora J.W."/>
            <person name="Turgeon B.G."/>
            <person name="de Wit P.J.G.M."/>
            <person name="Zhong S."/>
            <person name="Goodwin S.B."/>
            <person name="Grigoriev I.V."/>
        </authorList>
    </citation>
    <scope>NUCLEOTIDE SEQUENCE [LARGE SCALE GENOMIC DNA]</scope>
    <source>
        <strain evidence="5 6">CIRAD86</strain>
    </source>
</reference>
<feature type="signal peptide" evidence="4">
    <location>
        <begin position="1"/>
        <end position="18"/>
    </location>
</feature>
<feature type="chain" id="PRO_5004110150" evidence="4">
    <location>
        <begin position="19"/>
        <end position="112"/>
    </location>
</feature>
<keyword evidence="3" id="KW-1015">Disulfide bond</keyword>
<gene>
    <name evidence="5" type="ORF">MYCFIDRAFT_201584</name>
</gene>
<evidence type="ECO:0000313" key="5">
    <source>
        <dbReference type="EMBL" id="EME88547.1"/>
    </source>
</evidence>
<dbReference type="GeneID" id="19335957"/>
<keyword evidence="6" id="KW-1185">Reference proteome</keyword>
<dbReference type="PANTHER" id="PTHR33136">
    <property type="entry name" value="RAPID ALKALINIZATION FACTOR-LIKE"/>
    <property type="match status" value="1"/>
</dbReference>